<evidence type="ECO:0000313" key="3">
    <source>
        <dbReference type="Proteomes" id="UP000016511"/>
    </source>
</evidence>
<dbReference type="AlphaFoldDB" id="U1WZN4"/>
<dbReference type="EMBL" id="AWSJ01000253">
    <property type="protein sequence ID" value="ERI07728.1"/>
    <property type="molecule type" value="Genomic_DNA"/>
</dbReference>
<comment type="caution">
    <text evidence="2">The sequence shown here is derived from an EMBL/GenBank/DDBJ whole genome shotgun (WGS) entry which is preliminary data.</text>
</comment>
<reference evidence="2 3" key="1">
    <citation type="submission" date="2013-08" db="EMBL/GenBank/DDBJ databases">
        <authorList>
            <person name="Weinstock G."/>
            <person name="Sodergren E."/>
            <person name="Wylie T."/>
            <person name="Fulton L."/>
            <person name="Fulton R."/>
            <person name="Fronick C."/>
            <person name="O'Laughlin M."/>
            <person name="Godfrey J."/>
            <person name="Miner T."/>
            <person name="Herter B."/>
            <person name="Appelbaum E."/>
            <person name="Cordes M."/>
            <person name="Lek S."/>
            <person name="Wollam A."/>
            <person name="Pepin K.H."/>
            <person name="Palsikar V.B."/>
            <person name="Mitreva M."/>
            <person name="Wilson R.K."/>
        </authorList>
    </citation>
    <scope>NUCLEOTIDE SEQUENCE [LARGE SCALE GENOMIC DNA]</scope>
    <source>
        <strain evidence="2 3">ATCC 12856</strain>
    </source>
</reference>
<proteinExistence type="predicted"/>
<evidence type="ECO:0000256" key="1">
    <source>
        <dbReference type="SAM" id="MobiDB-lite"/>
    </source>
</evidence>
<protein>
    <submittedName>
        <fullName evidence="2">Uncharacterized protein</fullName>
    </submittedName>
</protein>
<organism evidence="2 3">
    <name type="scientific">Aneurinibacillus aneurinilyticus ATCC 12856</name>
    <dbReference type="NCBI Taxonomy" id="649747"/>
    <lineage>
        <taxon>Bacteria</taxon>
        <taxon>Bacillati</taxon>
        <taxon>Bacillota</taxon>
        <taxon>Bacilli</taxon>
        <taxon>Bacillales</taxon>
        <taxon>Paenibacillaceae</taxon>
        <taxon>Aneurinibacillus group</taxon>
        <taxon>Aneurinibacillus</taxon>
    </lineage>
</organism>
<accession>U1WZN4</accession>
<feature type="region of interest" description="Disordered" evidence="1">
    <location>
        <begin position="23"/>
        <end position="42"/>
    </location>
</feature>
<dbReference type="STRING" id="649747.HMPREF0083_04169"/>
<sequence>MGVSIYVTFLFYGDISFVTHQKKPPSQAAEEKGENIGRHLLL</sequence>
<dbReference type="Proteomes" id="UP000016511">
    <property type="component" value="Unassembled WGS sequence"/>
</dbReference>
<gene>
    <name evidence="2" type="ORF">HMPREF0083_04169</name>
</gene>
<evidence type="ECO:0000313" key="2">
    <source>
        <dbReference type="EMBL" id="ERI07728.1"/>
    </source>
</evidence>
<keyword evidence="3" id="KW-1185">Reference proteome</keyword>
<feature type="compositionally biased region" description="Basic and acidic residues" evidence="1">
    <location>
        <begin position="29"/>
        <end position="42"/>
    </location>
</feature>
<name>U1WZN4_ANEAE</name>
<dbReference type="HOGENOM" id="CLU_3246457_0_0_9"/>